<organism evidence="2 3">
    <name type="scientific">Halohasta litchfieldiae</name>
    <dbReference type="NCBI Taxonomy" id="1073996"/>
    <lineage>
        <taxon>Archaea</taxon>
        <taxon>Methanobacteriati</taxon>
        <taxon>Methanobacteriota</taxon>
        <taxon>Stenosarchaea group</taxon>
        <taxon>Halobacteria</taxon>
        <taxon>Halobacteriales</taxon>
        <taxon>Haloferacaceae</taxon>
        <taxon>Halohasta</taxon>
    </lineage>
</organism>
<dbReference type="GeneID" id="35001711"/>
<evidence type="ECO:0000313" key="2">
    <source>
        <dbReference type="EMBL" id="SEI75857.1"/>
    </source>
</evidence>
<dbReference type="RefSeq" id="WP_089671678.1">
    <property type="nucleotide sequence ID" value="NZ_CP024845.1"/>
</dbReference>
<protein>
    <submittedName>
        <fullName evidence="2">Uncharacterized protein</fullName>
    </submittedName>
</protein>
<name>A0A1H6TFH4_9EURY</name>
<accession>A0A2H4PZY2</accession>
<dbReference type="Proteomes" id="UP000198888">
    <property type="component" value="Unassembled WGS sequence"/>
</dbReference>
<dbReference type="AlphaFoldDB" id="A0A1H6TFH4"/>
<keyword evidence="3" id="KW-1185">Reference proteome</keyword>
<feature type="region of interest" description="Disordered" evidence="1">
    <location>
        <begin position="72"/>
        <end position="114"/>
    </location>
</feature>
<dbReference type="STRING" id="1073996.SAMN05444271_10784"/>
<gene>
    <name evidence="2" type="ORF">SAMN05444271_10784</name>
</gene>
<dbReference type="KEGG" id="hae:halTADL_0897"/>
<sequence>MSDTNGRIDYSRLVGDIDFGTAFEGTRFEQYTDTENGLGSILGGWLGAILGRFVGMALGEVAQELLVDELFGGPEDDQASGQSDGGDKSTESTNSEETTDEASSDEETAEAETE</sequence>
<evidence type="ECO:0000313" key="3">
    <source>
        <dbReference type="Proteomes" id="UP000198888"/>
    </source>
</evidence>
<reference evidence="2 3" key="1">
    <citation type="submission" date="2016-10" db="EMBL/GenBank/DDBJ databases">
        <authorList>
            <person name="de Groot N.N."/>
        </authorList>
    </citation>
    <scope>NUCLEOTIDE SEQUENCE [LARGE SCALE GENOMIC DNA]</scope>
    <source>
        <strain evidence="2 3">DSM 22187</strain>
    </source>
</reference>
<proteinExistence type="predicted"/>
<feature type="compositionally biased region" description="Acidic residues" evidence="1">
    <location>
        <begin position="97"/>
        <end position="114"/>
    </location>
</feature>
<dbReference type="EMBL" id="FNYR01000007">
    <property type="protein sequence ID" value="SEI75857.1"/>
    <property type="molecule type" value="Genomic_DNA"/>
</dbReference>
<accession>A0A1H6TFH4</accession>
<evidence type="ECO:0000256" key="1">
    <source>
        <dbReference type="SAM" id="MobiDB-lite"/>
    </source>
</evidence>